<evidence type="ECO:0000313" key="2">
    <source>
        <dbReference type="Proteomes" id="UP000186553"/>
    </source>
</evidence>
<dbReference type="Proteomes" id="UP000186553">
    <property type="component" value="Unassembled WGS sequence"/>
</dbReference>
<sequence>MGYSLMVVNFVAGTLFNLGLKKITEQFDKSADSTISEMQEAAMRVEIQASVLLTQAKVEQELAISRRIDSAEEVEIEEYYDISGKGNIGLNIESETIDFGLSAKGRKVTKRIIRFKGCGPLIQVPKSSEEIQQQSIEDPNFIMK</sequence>
<proteinExistence type="predicted"/>
<dbReference type="OrthoDB" id="2340053at2"/>
<accession>A0A1C3CZQ5</accession>
<organism evidence="1 2">
    <name type="scientific">Acinetobacter celticus</name>
    <dbReference type="NCBI Taxonomy" id="1891224"/>
    <lineage>
        <taxon>Bacteria</taxon>
        <taxon>Pseudomonadati</taxon>
        <taxon>Pseudomonadota</taxon>
        <taxon>Gammaproteobacteria</taxon>
        <taxon>Moraxellales</taxon>
        <taxon>Moraxellaceae</taxon>
        <taxon>Acinetobacter</taxon>
    </lineage>
</organism>
<dbReference type="EMBL" id="MBDL01000002">
    <property type="protein sequence ID" value="ODA14200.1"/>
    <property type="molecule type" value="Genomic_DNA"/>
</dbReference>
<gene>
    <name evidence="1" type="ORF">BBP83_14045</name>
</gene>
<keyword evidence="2" id="KW-1185">Reference proteome</keyword>
<name>A0A1C3CZQ5_9GAMM</name>
<reference evidence="1 2" key="1">
    <citation type="submission" date="2016-07" db="EMBL/GenBank/DDBJ databases">
        <title>Acinetobacter sp. ANC 4603.</title>
        <authorList>
            <person name="Radolfova-Krizova L."/>
            <person name="Nemec A."/>
        </authorList>
    </citation>
    <scope>NUCLEOTIDE SEQUENCE [LARGE SCALE GENOMIC DNA]</scope>
    <source>
        <strain evidence="1 2">ANC 4603</strain>
    </source>
</reference>
<dbReference type="AlphaFoldDB" id="A0A1C3CZQ5"/>
<comment type="caution">
    <text evidence="1">The sequence shown here is derived from an EMBL/GenBank/DDBJ whole genome shotgun (WGS) entry which is preliminary data.</text>
</comment>
<evidence type="ECO:0000313" key="1">
    <source>
        <dbReference type="EMBL" id="ODA14200.1"/>
    </source>
</evidence>
<dbReference type="RefSeq" id="WP_068886012.1">
    <property type="nucleotide sequence ID" value="NZ_CBCRUU010000013.1"/>
</dbReference>
<dbReference type="STRING" id="1891224.BBP83_14045"/>
<protein>
    <submittedName>
        <fullName evidence="1">Uncharacterized protein</fullName>
    </submittedName>
</protein>